<feature type="transmembrane region" description="Helical" evidence="7">
    <location>
        <begin position="196"/>
        <end position="221"/>
    </location>
</feature>
<accession>A0ABY8MFA7</accession>
<dbReference type="RefSeq" id="WP_326926797.1">
    <property type="nucleotide sequence ID" value="NZ_CP123443.1"/>
</dbReference>
<dbReference type="EMBL" id="CP123443">
    <property type="protein sequence ID" value="WGK68611.1"/>
    <property type="molecule type" value="Genomic_DNA"/>
</dbReference>
<protein>
    <submittedName>
        <fullName evidence="9">ABC transporter permease</fullName>
    </submittedName>
</protein>
<feature type="transmembrane region" description="Helical" evidence="7">
    <location>
        <begin position="241"/>
        <end position="264"/>
    </location>
</feature>
<keyword evidence="3" id="KW-1003">Cell membrane</keyword>
<dbReference type="Gene3D" id="1.10.3720.10">
    <property type="entry name" value="MetI-like"/>
    <property type="match status" value="1"/>
</dbReference>
<evidence type="ECO:0000256" key="6">
    <source>
        <dbReference type="ARBA" id="ARBA00023136"/>
    </source>
</evidence>
<evidence type="ECO:0000313" key="9">
    <source>
        <dbReference type="EMBL" id="WGK68611.1"/>
    </source>
</evidence>
<evidence type="ECO:0000313" key="10">
    <source>
        <dbReference type="Proteomes" id="UP001228690"/>
    </source>
</evidence>
<feature type="transmembrane region" description="Helical" evidence="7">
    <location>
        <begin position="141"/>
        <end position="159"/>
    </location>
</feature>
<dbReference type="PANTHER" id="PTHR43386">
    <property type="entry name" value="OLIGOPEPTIDE TRANSPORT SYSTEM PERMEASE PROTEIN APPC"/>
    <property type="match status" value="1"/>
</dbReference>
<evidence type="ECO:0000259" key="8">
    <source>
        <dbReference type="PROSITE" id="PS50928"/>
    </source>
</evidence>
<evidence type="ECO:0000256" key="1">
    <source>
        <dbReference type="ARBA" id="ARBA00004651"/>
    </source>
</evidence>
<feature type="domain" description="ABC transmembrane type-1" evidence="8">
    <location>
        <begin position="77"/>
        <end position="265"/>
    </location>
</feature>
<sequence>MKPITNLLKLGSFSGSQWVGLGLLTLLLSLVAINALFYAHDPALQNLENTFASASIAEPLGTDHFGRSNLARLSSAILKSLLMALFTVATSALLGVSAGVLAGWKAGWWDRCCSFAANIILALPGLILVLLFGALRPGSFIILYFAISLIQWVEYFRVIRSRTRALIPSTEASRLYGFGDWYIFRRHLWPELRSDIFTLACFGAGNAILALASIGFLYVGLKPPEAELGLLMVEHLKYISQAPWLLLLPIGAVLLLVGSFHLLVRSA</sequence>
<evidence type="ECO:0000256" key="2">
    <source>
        <dbReference type="ARBA" id="ARBA00022448"/>
    </source>
</evidence>
<dbReference type="SUPFAM" id="SSF161098">
    <property type="entry name" value="MetI-like"/>
    <property type="match status" value="1"/>
</dbReference>
<name>A0ABY8MFA7_9SPIO</name>
<reference evidence="9 10" key="1">
    <citation type="submission" date="2023-04" db="EMBL/GenBank/DDBJ databases">
        <title>Spirochaete genome identified in red abalone sample constitutes a novel genus.</title>
        <authorList>
            <person name="Sharma S.P."/>
            <person name="Purcell C.M."/>
            <person name="Hyde J.R."/>
            <person name="Severin A.J."/>
        </authorList>
    </citation>
    <scope>NUCLEOTIDE SEQUENCE [LARGE SCALE GENOMIC DNA]</scope>
    <source>
        <strain evidence="9 10">SP-2023</strain>
    </source>
</reference>
<gene>
    <name evidence="9" type="ORF">P0082_08985</name>
</gene>
<comment type="similarity">
    <text evidence="7">Belongs to the binding-protein-dependent transport system permease family.</text>
</comment>
<dbReference type="CDD" id="cd06261">
    <property type="entry name" value="TM_PBP2"/>
    <property type="match status" value="1"/>
</dbReference>
<dbReference type="PANTHER" id="PTHR43386:SF1">
    <property type="entry name" value="D,D-DIPEPTIDE TRANSPORT SYSTEM PERMEASE PROTEIN DDPC-RELATED"/>
    <property type="match status" value="1"/>
</dbReference>
<dbReference type="InterPro" id="IPR035906">
    <property type="entry name" value="MetI-like_sf"/>
</dbReference>
<evidence type="ECO:0000256" key="7">
    <source>
        <dbReference type="RuleBase" id="RU363032"/>
    </source>
</evidence>
<keyword evidence="10" id="KW-1185">Reference proteome</keyword>
<feature type="transmembrane region" description="Helical" evidence="7">
    <location>
        <begin position="81"/>
        <end position="103"/>
    </location>
</feature>
<organism evidence="9 10">
    <name type="scientific">Candidatus Haliotispira prima</name>
    <dbReference type="NCBI Taxonomy" id="3034016"/>
    <lineage>
        <taxon>Bacteria</taxon>
        <taxon>Pseudomonadati</taxon>
        <taxon>Spirochaetota</taxon>
        <taxon>Spirochaetia</taxon>
        <taxon>Spirochaetales</taxon>
        <taxon>Spirochaetaceae</taxon>
        <taxon>Candidatus Haliotispira</taxon>
    </lineage>
</organism>
<feature type="transmembrane region" description="Helical" evidence="7">
    <location>
        <begin position="21"/>
        <end position="39"/>
    </location>
</feature>
<evidence type="ECO:0000256" key="5">
    <source>
        <dbReference type="ARBA" id="ARBA00022989"/>
    </source>
</evidence>
<proteinExistence type="inferred from homology"/>
<comment type="subcellular location">
    <subcellularLocation>
        <location evidence="1 7">Cell membrane</location>
        <topology evidence="1 7">Multi-pass membrane protein</topology>
    </subcellularLocation>
</comment>
<dbReference type="PROSITE" id="PS50928">
    <property type="entry name" value="ABC_TM1"/>
    <property type="match status" value="1"/>
</dbReference>
<dbReference type="Pfam" id="PF00528">
    <property type="entry name" value="BPD_transp_1"/>
    <property type="match status" value="1"/>
</dbReference>
<evidence type="ECO:0000256" key="4">
    <source>
        <dbReference type="ARBA" id="ARBA00022692"/>
    </source>
</evidence>
<keyword evidence="6 7" id="KW-0472">Membrane</keyword>
<keyword evidence="4 7" id="KW-0812">Transmembrane</keyword>
<dbReference type="Proteomes" id="UP001228690">
    <property type="component" value="Chromosome"/>
</dbReference>
<keyword evidence="2 7" id="KW-0813">Transport</keyword>
<dbReference type="InterPro" id="IPR050366">
    <property type="entry name" value="BP-dependent_transpt_permease"/>
</dbReference>
<evidence type="ECO:0000256" key="3">
    <source>
        <dbReference type="ARBA" id="ARBA00022475"/>
    </source>
</evidence>
<keyword evidence="5 7" id="KW-1133">Transmembrane helix</keyword>
<dbReference type="InterPro" id="IPR000515">
    <property type="entry name" value="MetI-like"/>
</dbReference>
<feature type="transmembrane region" description="Helical" evidence="7">
    <location>
        <begin position="115"/>
        <end position="135"/>
    </location>
</feature>